<proteinExistence type="predicted"/>
<accession>A0A2S7II71</accession>
<dbReference type="RefSeq" id="WP_104715112.1">
    <property type="nucleotide sequence ID" value="NZ_PTRA01000004.1"/>
</dbReference>
<comment type="caution">
    <text evidence="1">The sequence shown here is derived from an EMBL/GenBank/DDBJ whole genome shotgun (WGS) entry which is preliminary data.</text>
</comment>
<protein>
    <recommendedName>
        <fullName evidence="3">3-keto-disaccharide hydrolase domain-containing protein</fullName>
    </recommendedName>
</protein>
<dbReference type="EMBL" id="PTRA01000004">
    <property type="protein sequence ID" value="PQA55652.1"/>
    <property type="molecule type" value="Genomic_DNA"/>
</dbReference>
<keyword evidence="2" id="KW-1185">Reference proteome</keyword>
<evidence type="ECO:0000313" key="2">
    <source>
        <dbReference type="Proteomes" id="UP000239590"/>
    </source>
</evidence>
<dbReference type="Proteomes" id="UP000239590">
    <property type="component" value="Unassembled WGS sequence"/>
</dbReference>
<dbReference type="AlphaFoldDB" id="A0A2S7II71"/>
<evidence type="ECO:0008006" key="3">
    <source>
        <dbReference type="Google" id="ProtNLM"/>
    </source>
</evidence>
<name>A0A2S7II71_9BACT</name>
<dbReference type="Gene3D" id="2.60.120.560">
    <property type="entry name" value="Exo-inulinase, domain 1"/>
    <property type="match status" value="1"/>
</dbReference>
<sequence length="221" mass="25132">MLTMNRFSKGTMSLILMSYVFSAFGQRVTRIPLEKENLRPVNREIQLAFDKHKGSVVQVNALKNPGVVWINDLHFKSGSIEFDVKGKDVLQESFVGIAFHGRNDHSYEAVYFRPFNFNAKDSLRKVHAVQYMALPNYDWPYLRKTFPGKYEAPVKSFVDPDAWFHVKVAVADQLIQVFMNGDPSPMLKISPLEKSFNGKVGFWVGHESDGTFSNLVITGAH</sequence>
<gene>
    <name evidence="1" type="ORF">C5O19_19775</name>
</gene>
<evidence type="ECO:0000313" key="1">
    <source>
        <dbReference type="EMBL" id="PQA55652.1"/>
    </source>
</evidence>
<organism evidence="1 2">
    <name type="scientific">Siphonobacter curvatus</name>
    <dbReference type="NCBI Taxonomy" id="2094562"/>
    <lineage>
        <taxon>Bacteria</taxon>
        <taxon>Pseudomonadati</taxon>
        <taxon>Bacteroidota</taxon>
        <taxon>Cytophagia</taxon>
        <taxon>Cytophagales</taxon>
        <taxon>Cytophagaceae</taxon>
        <taxon>Siphonobacter</taxon>
    </lineage>
</organism>
<reference evidence="2" key="1">
    <citation type="submission" date="2018-02" db="EMBL/GenBank/DDBJ databases">
        <title>Genome sequencing of Solimonas sp. HR-BB.</title>
        <authorList>
            <person name="Lee Y."/>
            <person name="Jeon C.O."/>
        </authorList>
    </citation>
    <scope>NUCLEOTIDE SEQUENCE [LARGE SCALE GENOMIC DNA]</scope>
    <source>
        <strain evidence="2">HR-U</strain>
    </source>
</reference>